<dbReference type="InterPro" id="IPR035892">
    <property type="entry name" value="C2_domain_sf"/>
</dbReference>
<organism evidence="2 3">
    <name type="scientific">Chondrus crispus</name>
    <name type="common">Carrageen Irish moss</name>
    <name type="synonym">Polymorpha crispa</name>
    <dbReference type="NCBI Taxonomy" id="2769"/>
    <lineage>
        <taxon>Eukaryota</taxon>
        <taxon>Rhodophyta</taxon>
        <taxon>Florideophyceae</taxon>
        <taxon>Rhodymeniophycidae</taxon>
        <taxon>Gigartinales</taxon>
        <taxon>Gigartinaceae</taxon>
        <taxon>Chondrus</taxon>
    </lineage>
</organism>
<dbReference type="AlphaFoldDB" id="R7QHJ2"/>
<dbReference type="KEGG" id="ccp:CHC_T00005556001"/>
<keyword evidence="3" id="KW-1185">Reference proteome</keyword>
<dbReference type="Proteomes" id="UP000012073">
    <property type="component" value="Unassembled WGS sequence"/>
</dbReference>
<dbReference type="GeneID" id="17324423"/>
<feature type="domain" description="C2" evidence="1">
    <location>
        <begin position="1"/>
        <end position="126"/>
    </location>
</feature>
<gene>
    <name evidence="2" type="ORF">CHC_T00005556001</name>
</gene>
<dbReference type="OrthoDB" id="10642451at2759"/>
<dbReference type="Pfam" id="PF00168">
    <property type="entry name" value="C2"/>
    <property type="match status" value="1"/>
</dbReference>
<accession>R7QHJ2</accession>
<dbReference type="RefSeq" id="XP_005716719.1">
    <property type="nucleotide sequence ID" value="XM_005716662.1"/>
</dbReference>
<dbReference type="SMART" id="SM00239">
    <property type="entry name" value="C2"/>
    <property type="match status" value="1"/>
</dbReference>
<dbReference type="PROSITE" id="PS50004">
    <property type="entry name" value="C2"/>
    <property type="match status" value="1"/>
</dbReference>
<sequence length="305" mass="34002">MKYRLGYEAVITIQRARLHPADLHASSDTPVTTNPYVHLGVMVPKGNKDVTVPTNCATRVLNCTNDPVWNQTFCLPVMPNSDVLVLQVFDHRSSQLAVRLNQVPGAAAAQRTQLFARLSESFNEDARTSESSIPTIYGQEETEKVPSGVLIGLCLLPVARIPPNATISRHAMEIFPSPTEPSVGRLYIATKIEKKQTPMLTKEDISDPAIIGQFHSTRLLASESRFLGIGELAAFLFEEGYSTSPTENWDRAVTMLAQQLAFRMYQIKSSDKEDTEHYLESLKDEENLEKAKRRVEKEGGLWDGL</sequence>
<dbReference type="SUPFAM" id="SSF49562">
    <property type="entry name" value="C2 domain (Calcium/lipid-binding domain, CaLB)"/>
    <property type="match status" value="1"/>
</dbReference>
<evidence type="ECO:0000313" key="3">
    <source>
        <dbReference type="Proteomes" id="UP000012073"/>
    </source>
</evidence>
<proteinExistence type="predicted"/>
<dbReference type="EMBL" id="HG001807">
    <property type="protein sequence ID" value="CDF36900.1"/>
    <property type="molecule type" value="Genomic_DNA"/>
</dbReference>
<reference evidence="3" key="1">
    <citation type="journal article" date="2013" name="Proc. Natl. Acad. Sci. U.S.A.">
        <title>Genome structure and metabolic features in the red seaweed Chondrus crispus shed light on evolution of the Archaeplastida.</title>
        <authorList>
            <person name="Collen J."/>
            <person name="Porcel B."/>
            <person name="Carre W."/>
            <person name="Ball S.G."/>
            <person name="Chaparro C."/>
            <person name="Tonon T."/>
            <person name="Barbeyron T."/>
            <person name="Michel G."/>
            <person name="Noel B."/>
            <person name="Valentin K."/>
            <person name="Elias M."/>
            <person name="Artiguenave F."/>
            <person name="Arun A."/>
            <person name="Aury J.M."/>
            <person name="Barbosa-Neto J.F."/>
            <person name="Bothwell J.H."/>
            <person name="Bouget F.Y."/>
            <person name="Brillet L."/>
            <person name="Cabello-Hurtado F."/>
            <person name="Capella-Gutierrez S."/>
            <person name="Charrier B."/>
            <person name="Cladiere L."/>
            <person name="Cock J.M."/>
            <person name="Coelho S.M."/>
            <person name="Colleoni C."/>
            <person name="Czjzek M."/>
            <person name="Da Silva C."/>
            <person name="Delage L."/>
            <person name="Denoeud F."/>
            <person name="Deschamps P."/>
            <person name="Dittami S.M."/>
            <person name="Gabaldon T."/>
            <person name="Gachon C.M."/>
            <person name="Groisillier A."/>
            <person name="Herve C."/>
            <person name="Jabbari K."/>
            <person name="Katinka M."/>
            <person name="Kloareg B."/>
            <person name="Kowalczyk N."/>
            <person name="Labadie K."/>
            <person name="Leblanc C."/>
            <person name="Lopez P.J."/>
            <person name="McLachlan D.H."/>
            <person name="Meslet-Cladiere L."/>
            <person name="Moustafa A."/>
            <person name="Nehr Z."/>
            <person name="Nyvall Collen P."/>
            <person name="Panaud O."/>
            <person name="Partensky F."/>
            <person name="Poulain J."/>
            <person name="Rensing S.A."/>
            <person name="Rousvoal S."/>
            <person name="Samson G."/>
            <person name="Symeonidi A."/>
            <person name="Weissenbach J."/>
            <person name="Zambounis A."/>
            <person name="Wincker P."/>
            <person name="Boyen C."/>
        </authorList>
    </citation>
    <scope>NUCLEOTIDE SEQUENCE [LARGE SCALE GENOMIC DNA]</scope>
    <source>
        <strain evidence="3">cv. Stackhouse</strain>
    </source>
</reference>
<dbReference type="Gene3D" id="2.60.40.150">
    <property type="entry name" value="C2 domain"/>
    <property type="match status" value="1"/>
</dbReference>
<name>R7QHJ2_CHOCR</name>
<evidence type="ECO:0000313" key="2">
    <source>
        <dbReference type="EMBL" id="CDF36900.1"/>
    </source>
</evidence>
<dbReference type="Gramene" id="CDF36900">
    <property type="protein sequence ID" value="CDF36900"/>
    <property type="gene ID" value="CHC_T00005556001"/>
</dbReference>
<evidence type="ECO:0000259" key="1">
    <source>
        <dbReference type="PROSITE" id="PS50004"/>
    </source>
</evidence>
<dbReference type="CDD" id="cd00030">
    <property type="entry name" value="C2"/>
    <property type="match status" value="1"/>
</dbReference>
<dbReference type="InterPro" id="IPR000008">
    <property type="entry name" value="C2_dom"/>
</dbReference>
<protein>
    <recommendedName>
        <fullName evidence="1">C2 domain-containing protein</fullName>
    </recommendedName>
</protein>